<evidence type="ECO:0000256" key="11">
    <source>
        <dbReference type="SAM" id="MobiDB-lite"/>
    </source>
</evidence>
<keyword evidence="8 9" id="KW-0539">Nucleus</keyword>
<feature type="compositionally biased region" description="Low complexity" evidence="11">
    <location>
        <begin position="28"/>
        <end position="39"/>
    </location>
</feature>
<dbReference type="InterPro" id="IPR017970">
    <property type="entry name" value="Homeobox_CS"/>
</dbReference>
<evidence type="ECO:0000256" key="4">
    <source>
        <dbReference type="ARBA" id="ARBA00023015"/>
    </source>
</evidence>
<feature type="region of interest" description="Disordered" evidence="11">
    <location>
        <begin position="147"/>
        <end position="183"/>
    </location>
</feature>
<evidence type="ECO:0000256" key="2">
    <source>
        <dbReference type="ARBA" id="ARBA00022473"/>
    </source>
</evidence>
<keyword evidence="7" id="KW-0804">Transcription</keyword>
<dbReference type="FunFam" id="1.10.10.60:FF:000450">
    <property type="entry name" value="Homeobox protein notochord"/>
    <property type="match status" value="1"/>
</dbReference>
<dbReference type="InterPro" id="IPR050877">
    <property type="entry name" value="EMX-VAX-Noto_Homeobox_TFs"/>
</dbReference>
<evidence type="ECO:0000256" key="5">
    <source>
        <dbReference type="ARBA" id="ARBA00023125"/>
    </source>
</evidence>
<proteinExistence type="predicted"/>
<dbReference type="PRINTS" id="PR00024">
    <property type="entry name" value="HOMEOBOX"/>
</dbReference>
<protein>
    <submittedName>
        <fullName evidence="14">Homeobox protein Hox-A4</fullName>
    </submittedName>
</protein>
<dbReference type="GO" id="GO:0000981">
    <property type="term" value="F:DNA-binding transcription factor activity, RNA polymerase II-specific"/>
    <property type="evidence" value="ECO:0007669"/>
    <property type="project" value="InterPro"/>
</dbReference>
<accession>A0A9C6XC50</accession>
<organism evidence="13 14">
    <name type="scientific">Frankliniella occidentalis</name>
    <name type="common">Western flower thrips</name>
    <name type="synonym">Euthrips occidentalis</name>
    <dbReference type="NCBI Taxonomy" id="133901"/>
    <lineage>
        <taxon>Eukaryota</taxon>
        <taxon>Metazoa</taxon>
        <taxon>Ecdysozoa</taxon>
        <taxon>Arthropoda</taxon>
        <taxon>Hexapoda</taxon>
        <taxon>Insecta</taxon>
        <taxon>Pterygota</taxon>
        <taxon>Neoptera</taxon>
        <taxon>Paraneoptera</taxon>
        <taxon>Thysanoptera</taxon>
        <taxon>Terebrantia</taxon>
        <taxon>Thripoidea</taxon>
        <taxon>Thripidae</taxon>
        <taxon>Frankliniella</taxon>
    </lineage>
</organism>
<dbReference type="GO" id="GO:0030182">
    <property type="term" value="P:neuron differentiation"/>
    <property type="evidence" value="ECO:0007669"/>
    <property type="project" value="TreeGrafter"/>
</dbReference>
<keyword evidence="3" id="KW-0678">Repressor</keyword>
<feature type="compositionally biased region" description="Low complexity" evidence="11">
    <location>
        <begin position="83"/>
        <end position="99"/>
    </location>
</feature>
<comment type="subcellular location">
    <subcellularLocation>
        <location evidence="1 9 10">Nucleus</location>
    </subcellularLocation>
</comment>
<evidence type="ECO:0000256" key="8">
    <source>
        <dbReference type="ARBA" id="ARBA00023242"/>
    </source>
</evidence>
<evidence type="ECO:0000313" key="14">
    <source>
        <dbReference type="RefSeq" id="XP_052133265.1"/>
    </source>
</evidence>
<feature type="DNA-binding region" description="Homeobox" evidence="9">
    <location>
        <begin position="187"/>
        <end position="246"/>
    </location>
</feature>
<dbReference type="InterPro" id="IPR020479">
    <property type="entry name" value="HD_metazoa"/>
</dbReference>
<dbReference type="InterPro" id="IPR001356">
    <property type="entry name" value="HD"/>
</dbReference>
<feature type="compositionally biased region" description="Low complexity" evidence="11">
    <location>
        <begin position="258"/>
        <end position="274"/>
    </location>
</feature>
<evidence type="ECO:0000256" key="7">
    <source>
        <dbReference type="ARBA" id="ARBA00023163"/>
    </source>
</evidence>
<dbReference type="GO" id="GO:0000978">
    <property type="term" value="F:RNA polymerase II cis-regulatory region sequence-specific DNA binding"/>
    <property type="evidence" value="ECO:0007669"/>
    <property type="project" value="TreeGrafter"/>
</dbReference>
<name>A0A9C6XC50_FRAOC</name>
<keyword evidence="13" id="KW-1185">Reference proteome</keyword>
<feature type="region of interest" description="Disordered" evidence="11">
    <location>
        <begin position="69"/>
        <end position="99"/>
    </location>
</feature>
<dbReference type="CDD" id="cd00086">
    <property type="entry name" value="homeodomain"/>
    <property type="match status" value="1"/>
</dbReference>
<dbReference type="Proteomes" id="UP000504606">
    <property type="component" value="Unplaced"/>
</dbReference>
<evidence type="ECO:0000256" key="3">
    <source>
        <dbReference type="ARBA" id="ARBA00022491"/>
    </source>
</evidence>
<feature type="compositionally biased region" description="Pro residues" evidence="11">
    <location>
        <begin position="40"/>
        <end position="51"/>
    </location>
</feature>
<feature type="domain" description="Homeobox" evidence="12">
    <location>
        <begin position="185"/>
        <end position="245"/>
    </location>
</feature>
<dbReference type="Gene3D" id="1.10.10.60">
    <property type="entry name" value="Homeodomain-like"/>
    <property type="match status" value="1"/>
</dbReference>
<evidence type="ECO:0000259" key="12">
    <source>
        <dbReference type="PROSITE" id="PS50071"/>
    </source>
</evidence>
<keyword evidence="5 9" id="KW-0238">DNA-binding</keyword>
<evidence type="ECO:0000256" key="1">
    <source>
        <dbReference type="ARBA" id="ARBA00004123"/>
    </source>
</evidence>
<feature type="region of interest" description="Disordered" evidence="11">
    <location>
        <begin position="305"/>
        <end position="365"/>
    </location>
</feature>
<reference evidence="14" key="1">
    <citation type="submission" date="2025-08" db="UniProtKB">
        <authorList>
            <consortium name="RefSeq"/>
        </authorList>
    </citation>
    <scope>IDENTIFICATION</scope>
    <source>
        <tissue evidence="14">Whole organism</tissue>
    </source>
</reference>
<dbReference type="OrthoDB" id="6159439at2759"/>
<dbReference type="PANTHER" id="PTHR24339:SF67">
    <property type="entry name" value="GNOT1 HOMEODOMAIN PROTEIN-RELATED"/>
    <property type="match status" value="1"/>
</dbReference>
<dbReference type="GO" id="GO:0007417">
    <property type="term" value="P:central nervous system development"/>
    <property type="evidence" value="ECO:0007669"/>
    <property type="project" value="TreeGrafter"/>
</dbReference>
<evidence type="ECO:0000256" key="9">
    <source>
        <dbReference type="PROSITE-ProRule" id="PRU00108"/>
    </source>
</evidence>
<feature type="region of interest" description="Disordered" evidence="11">
    <location>
        <begin position="258"/>
        <end position="289"/>
    </location>
</feature>
<feature type="region of interest" description="Disordered" evidence="11">
    <location>
        <begin position="20"/>
        <end position="51"/>
    </location>
</feature>
<evidence type="ECO:0000313" key="13">
    <source>
        <dbReference type="Proteomes" id="UP000504606"/>
    </source>
</evidence>
<keyword evidence="2" id="KW-0217">Developmental protein</keyword>
<gene>
    <name evidence="14" type="primary">LOC113204069</name>
</gene>
<dbReference type="PROSITE" id="PS50071">
    <property type="entry name" value="HOMEOBOX_2"/>
    <property type="match status" value="1"/>
</dbReference>
<keyword evidence="4" id="KW-0805">Transcription regulation</keyword>
<dbReference type="PROSITE" id="PS00027">
    <property type="entry name" value="HOMEOBOX_1"/>
    <property type="match status" value="1"/>
</dbReference>
<keyword evidence="6 9" id="KW-0371">Homeobox</keyword>
<dbReference type="PANTHER" id="PTHR24339">
    <property type="entry name" value="HOMEOBOX PROTEIN EMX-RELATED"/>
    <property type="match status" value="1"/>
</dbReference>
<dbReference type="KEGG" id="foc:113204069"/>
<dbReference type="GeneID" id="113204069"/>
<dbReference type="AlphaFoldDB" id="A0A9C6XC50"/>
<dbReference type="SUPFAM" id="SSF46689">
    <property type="entry name" value="Homeodomain-like"/>
    <property type="match status" value="1"/>
</dbReference>
<dbReference type="InterPro" id="IPR009057">
    <property type="entry name" value="Homeodomain-like_sf"/>
</dbReference>
<dbReference type="SMART" id="SM00389">
    <property type="entry name" value="HOX"/>
    <property type="match status" value="1"/>
</dbReference>
<evidence type="ECO:0000256" key="6">
    <source>
        <dbReference type="ARBA" id="ARBA00023155"/>
    </source>
</evidence>
<dbReference type="RefSeq" id="XP_052133265.1">
    <property type="nucleotide sequence ID" value="XM_052277305.1"/>
</dbReference>
<sequence>MIQSPLLGYSAFSQLLQRCAPSTPMTSPPGALGSALGGPRLPPQAAPPPAVPQFLTSSLLQHLQLPQLQQHQHLACPSPPSPGSLSSVSPSPSSSPPTSLGALSGLGLASGHGVKSFTIDAILGLSAASSTPRHDGRFLHQHYALQEPVSEPSSPTDLSLGGGPRPPQHLSRAGLDQVKKQGGGGKCKRVRTIFTADQLERLEAEFERQQYMVGPERLYLAHALNLTEAQVKVWFQNRRIKWRKQHLEVEQQRLAAIKQHPQQQQQPAHLPHPQLEQDDDEHSEDSVMSEDRTCYFPSMVMPNGLASSAPDDHGHRDHGHGLVGVLAARAPPEHDMQAPAAPPAPSEDRDDGDADLGPLEHRAVQ</sequence>
<evidence type="ECO:0000256" key="10">
    <source>
        <dbReference type="RuleBase" id="RU000682"/>
    </source>
</evidence>
<dbReference type="GO" id="GO:0005634">
    <property type="term" value="C:nucleus"/>
    <property type="evidence" value="ECO:0007669"/>
    <property type="project" value="UniProtKB-SubCell"/>
</dbReference>
<dbReference type="Pfam" id="PF00046">
    <property type="entry name" value="Homeodomain"/>
    <property type="match status" value="1"/>
</dbReference>